<dbReference type="PANTHER" id="PTHR30461">
    <property type="entry name" value="DNA-INVERTASE FROM LAMBDOID PROPHAGE"/>
    <property type="match status" value="1"/>
</dbReference>
<feature type="domain" description="Recombinase" evidence="3">
    <location>
        <begin position="155"/>
        <end position="266"/>
    </location>
</feature>
<dbReference type="Gene3D" id="3.90.1750.20">
    <property type="entry name" value="Putative Large Serine Recombinase, Chain B, Domain 2"/>
    <property type="match status" value="1"/>
</dbReference>
<dbReference type="Gene3D" id="3.40.50.1390">
    <property type="entry name" value="Resolvase, N-terminal catalytic domain"/>
    <property type="match status" value="1"/>
</dbReference>
<dbReference type="InterPro" id="IPR011109">
    <property type="entry name" value="DNA_bind_recombinase_dom"/>
</dbReference>
<dbReference type="CDD" id="cd00338">
    <property type="entry name" value="Ser_Recombinase"/>
    <property type="match status" value="1"/>
</dbReference>
<dbReference type="InterPro" id="IPR038109">
    <property type="entry name" value="DNA_bind_recomb_sf"/>
</dbReference>
<dbReference type="EMBL" id="CP133461">
    <property type="protein sequence ID" value="WMV75343.1"/>
    <property type="molecule type" value="Genomic_DNA"/>
</dbReference>
<evidence type="ECO:0000313" key="5">
    <source>
        <dbReference type="Proteomes" id="UP001297580"/>
    </source>
</evidence>
<dbReference type="SMART" id="SM00857">
    <property type="entry name" value="Resolvase"/>
    <property type="match status" value="1"/>
</dbReference>
<gene>
    <name evidence="4" type="ORF">HSX42_13860</name>
</gene>
<dbReference type="InterPro" id="IPR006119">
    <property type="entry name" value="Resolv_N"/>
</dbReference>
<dbReference type="PANTHER" id="PTHR30461:SF23">
    <property type="entry name" value="DNA RECOMBINASE-RELATED"/>
    <property type="match status" value="1"/>
</dbReference>
<sequence>MRAALYYRVSTKLQEDKYSLAAQKEELAKYAKSQDWNIVGEFKDVESGGKLEKKGLNALLDLVDEGGVDVVLVVDQDRLSRLDTVAWEYLKSVLRDNNVKIAEPGNIIDLNNEDDEFISDIKNLIAKREKRAIVRRMMRGKRQRMREGKGWGAPPFEYYYDRETGTYKAKPEWKWVIPFIDNLYLNEQLGMKAISDRLNEISNTPTGKPWNEHLVHTRLVSKAFHGVMEKTFTNGETISIPGIYEPLRTEETYRKIQEEREKRGAQFSVSGRKSSEKHILKRTKITCGECGRKIQIATHGTKERPIYYAKHGRKERLDGSVCDININTVRFDKNIMTALKEILSSEEQAKKYINLDMDQDELNALKKNIKALNKKISQLQESLDRLLDLYLAGGLKKEKYLEKQKQLESQIEIYKKELDQNELKLKTVESSMWNYEYLYEYLEVITDLEKELTPMERVQIVGKIFPNATLYREKLILTADVKGIPIDIEIPIDPDPYPWHPKKRNTYTK</sequence>
<dbReference type="InterPro" id="IPR036162">
    <property type="entry name" value="Resolvase-like_N_sf"/>
</dbReference>
<evidence type="ECO:0000259" key="2">
    <source>
        <dbReference type="PROSITE" id="PS51736"/>
    </source>
</evidence>
<evidence type="ECO:0000259" key="3">
    <source>
        <dbReference type="PROSITE" id="PS51737"/>
    </source>
</evidence>
<accession>A0ABY9QB35</accession>
<dbReference type="Proteomes" id="UP001297580">
    <property type="component" value="Chromosome"/>
</dbReference>
<organism evidence="4 5">
    <name type="scientific">Geobacillus thermodenitrificans</name>
    <dbReference type="NCBI Taxonomy" id="33940"/>
    <lineage>
        <taxon>Bacteria</taxon>
        <taxon>Bacillati</taxon>
        <taxon>Bacillota</taxon>
        <taxon>Bacilli</taxon>
        <taxon>Bacillales</taxon>
        <taxon>Anoxybacillaceae</taxon>
        <taxon>Geobacillus</taxon>
    </lineage>
</organism>
<keyword evidence="5" id="KW-1185">Reference proteome</keyword>
<dbReference type="PROSITE" id="PS51736">
    <property type="entry name" value="RECOMBINASES_3"/>
    <property type="match status" value="1"/>
</dbReference>
<feature type="coiled-coil region" evidence="1">
    <location>
        <begin position="355"/>
        <end position="431"/>
    </location>
</feature>
<dbReference type="InterPro" id="IPR050639">
    <property type="entry name" value="SSR_resolvase"/>
</dbReference>
<evidence type="ECO:0000313" key="4">
    <source>
        <dbReference type="EMBL" id="WMV75343.1"/>
    </source>
</evidence>
<dbReference type="SUPFAM" id="SSF53041">
    <property type="entry name" value="Resolvase-like"/>
    <property type="match status" value="1"/>
</dbReference>
<dbReference type="Pfam" id="PF07508">
    <property type="entry name" value="Recombinase"/>
    <property type="match status" value="1"/>
</dbReference>
<dbReference type="RefSeq" id="WP_029760729.1">
    <property type="nucleotide sequence ID" value="NZ_CP017694.1"/>
</dbReference>
<dbReference type="Pfam" id="PF00239">
    <property type="entry name" value="Resolvase"/>
    <property type="match status" value="1"/>
</dbReference>
<reference evidence="4 5" key="1">
    <citation type="submission" date="2023-08" db="EMBL/GenBank/DDBJ databases">
        <title>Complete genome sequence of Geobacillus thermodenitrificans K1041, a genetically tractable strain representative of the genus Geobacillus.</title>
        <authorList>
            <person name="Kani S."/>
            <person name="Suzuki H."/>
        </authorList>
    </citation>
    <scope>NUCLEOTIDE SEQUENCE [LARGE SCALE GENOMIC DNA]</scope>
    <source>
        <strain evidence="4 5">K1041</strain>
    </source>
</reference>
<keyword evidence="1" id="KW-0175">Coiled coil</keyword>
<feature type="domain" description="Resolvase/invertase-type recombinase catalytic" evidence="2">
    <location>
        <begin position="2"/>
        <end position="148"/>
    </location>
</feature>
<dbReference type="GeneID" id="87623481"/>
<evidence type="ECO:0000256" key="1">
    <source>
        <dbReference type="SAM" id="Coils"/>
    </source>
</evidence>
<protein>
    <submittedName>
        <fullName evidence="4">Recombinase family protein</fullName>
    </submittedName>
</protein>
<dbReference type="PROSITE" id="PS51737">
    <property type="entry name" value="RECOMBINASE_DNA_BIND"/>
    <property type="match status" value="1"/>
</dbReference>
<proteinExistence type="predicted"/>
<name>A0ABY9QB35_GEOTD</name>